<proteinExistence type="predicted"/>
<reference evidence="2 3" key="1">
    <citation type="submission" date="2018-01" db="EMBL/GenBank/DDBJ databases">
        <title>Species boundaries and ecological features among Paraburkholderia terrae DSMZ17804T, P. hospita DSMZ17164T and P. caribensis DSMZ13236T.</title>
        <authorList>
            <person name="Pratama A.A."/>
        </authorList>
    </citation>
    <scope>NUCLEOTIDE SEQUENCE [LARGE SCALE GENOMIC DNA]</scope>
    <source>
        <strain evidence="2 3">DSM 17164</strain>
    </source>
</reference>
<dbReference type="KEGG" id="phs:C2L64_18245"/>
<sequence>MCRVRAIEPSRAFRAWLQGGTVMIPNMRARHDSLMRPPGAGDEQMESVDRFRATDRRADVGPKVS</sequence>
<accession>A0AAN1MK39</accession>
<dbReference type="EMBL" id="CP026105">
    <property type="protein sequence ID" value="AUT70016.1"/>
    <property type="molecule type" value="Genomic_DNA"/>
</dbReference>
<name>A0AAN1MK39_9BURK</name>
<dbReference type="Proteomes" id="UP000236649">
    <property type="component" value="Chromosome 1"/>
</dbReference>
<feature type="compositionally biased region" description="Basic and acidic residues" evidence="1">
    <location>
        <begin position="47"/>
        <end position="65"/>
    </location>
</feature>
<evidence type="ECO:0000313" key="2">
    <source>
        <dbReference type="EMBL" id="AUT70016.1"/>
    </source>
</evidence>
<gene>
    <name evidence="2" type="ORF">C2L64_18245</name>
</gene>
<feature type="region of interest" description="Disordered" evidence="1">
    <location>
        <begin position="31"/>
        <end position="65"/>
    </location>
</feature>
<evidence type="ECO:0000313" key="3">
    <source>
        <dbReference type="Proteomes" id="UP000236649"/>
    </source>
</evidence>
<evidence type="ECO:0000256" key="1">
    <source>
        <dbReference type="SAM" id="MobiDB-lite"/>
    </source>
</evidence>
<dbReference type="AlphaFoldDB" id="A0AAN1MK39"/>
<organism evidence="2 3">
    <name type="scientific">Paraburkholderia hospita</name>
    <dbReference type="NCBI Taxonomy" id="169430"/>
    <lineage>
        <taxon>Bacteria</taxon>
        <taxon>Pseudomonadati</taxon>
        <taxon>Pseudomonadota</taxon>
        <taxon>Betaproteobacteria</taxon>
        <taxon>Burkholderiales</taxon>
        <taxon>Burkholderiaceae</taxon>
        <taxon>Paraburkholderia</taxon>
    </lineage>
</organism>
<protein>
    <submittedName>
        <fullName evidence="2">Uncharacterized protein</fullName>
    </submittedName>
</protein>